<dbReference type="Pfam" id="PF08240">
    <property type="entry name" value="ADH_N"/>
    <property type="match status" value="1"/>
</dbReference>
<dbReference type="EMBL" id="JACORU010000014">
    <property type="protein sequence ID" value="MBC5767986.1"/>
    <property type="molecule type" value="Genomic_DNA"/>
</dbReference>
<dbReference type="InterPro" id="IPR013149">
    <property type="entry name" value="ADH-like_C"/>
</dbReference>
<dbReference type="GO" id="GO:0005737">
    <property type="term" value="C:cytoplasm"/>
    <property type="evidence" value="ECO:0007669"/>
    <property type="project" value="TreeGrafter"/>
</dbReference>
<evidence type="ECO:0000313" key="10">
    <source>
        <dbReference type="Proteomes" id="UP000596827"/>
    </source>
</evidence>
<evidence type="ECO:0000313" key="9">
    <source>
        <dbReference type="EMBL" id="MBC5767986.1"/>
    </source>
</evidence>
<keyword evidence="4 7" id="KW-0479">Metal-binding</keyword>
<dbReference type="Pfam" id="PF00107">
    <property type="entry name" value="ADH_zinc_N"/>
    <property type="match status" value="1"/>
</dbReference>
<comment type="caution">
    <text evidence="9">The sequence shown here is derived from an EMBL/GenBank/DDBJ whole genome shotgun (WGS) entry which is preliminary data.</text>
</comment>
<dbReference type="SUPFAM" id="SSF50129">
    <property type="entry name" value="GroES-like"/>
    <property type="match status" value="1"/>
</dbReference>
<evidence type="ECO:0000256" key="1">
    <source>
        <dbReference type="ARBA" id="ARBA00001947"/>
    </source>
</evidence>
<dbReference type="Proteomes" id="UP000596827">
    <property type="component" value="Unassembled WGS sequence"/>
</dbReference>
<dbReference type="PROSITE" id="PS00059">
    <property type="entry name" value="ADH_ZINC"/>
    <property type="match status" value="1"/>
</dbReference>
<dbReference type="EC" id="1.1.1.1" evidence="3"/>
<dbReference type="GO" id="GO:0008270">
    <property type="term" value="F:zinc ion binding"/>
    <property type="evidence" value="ECO:0007669"/>
    <property type="project" value="InterPro"/>
</dbReference>
<dbReference type="SMART" id="SM00829">
    <property type="entry name" value="PKS_ER"/>
    <property type="match status" value="1"/>
</dbReference>
<dbReference type="InterPro" id="IPR011032">
    <property type="entry name" value="GroES-like_sf"/>
</dbReference>
<dbReference type="Gene3D" id="3.40.50.720">
    <property type="entry name" value="NAD(P)-binding Rossmann-like Domain"/>
    <property type="match status" value="1"/>
</dbReference>
<dbReference type="PANTHER" id="PTHR42940">
    <property type="entry name" value="ALCOHOL DEHYDROGENASE 1-RELATED"/>
    <property type="match status" value="1"/>
</dbReference>
<keyword evidence="10" id="KW-1185">Reference proteome</keyword>
<organism evidence="9 10">
    <name type="scientific">Ramlibacter albus</name>
    <dbReference type="NCBI Taxonomy" id="2079448"/>
    <lineage>
        <taxon>Bacteria</taxon>
        <taxon>Pseudomonadati</taxon>
        <taxon>Pseudomonadota</taxon>
        <taxon>Betaproteobacteria</taxon>
        <taxon>Burkholderiales</taxon>
        <taxon>Comamonadaceae</taxon>
        <taxon>Ramlibacter</taxon>
    </lineage>
</organism>
<dbReference type="GO" id="GO:0004022">
    <property type="term" value="F:alcohol dehydrogenase (NAD+) activity"/>
    <property type="evidence" value="ECO:0007669"/>
    <property type="project" value="UniProtKB-EC"/>
</dbReference>
<dbReference type="AlphaFoldDB" id="A0A923MD58"/>
<evidence type="ECO:0000256" key="3">
    <source>
        <dbReference type="ARBA" id="ARBA00013190"/>
    </source>
</evidence>
<dbReference type="InterPro" id="IPR002328">
    <property type="entry name" value="ADH_Zn_CS"/>
</dbReference>
<evidence type="ECO:0000259" key="8">
    <source>
        <dbReference type="SMART" id="SM00829"/>
    </source>
</evidence>
<protein>
    <recommendedName>
        <fullName evidence="3">alcohol dehydrogenase</fullName>
        <ecNumber evidence="3">1.1.1.1</ecNumber>
    </recommendedName>
</protein>
<dbReference type="Gene3D" id="3.90.180.10">
    <property type="entry name" value="Medium-chain alcohol dehydrogenases, catalytic domain"/>
    <property type="match status" value="1"/>
</dbReference>
<evidence type="ECO:0000256" key="4">
    <source>
        <dbReference type="ARBA" id="ARBA00022723"/>
    </source>
</evidence>
<comment type="similarity">
    <text evidence="2 7">Belongs to the zinc-containing alcohol dehydrogenase family.</text>
</comment>
<proteinExistence type="inferred from homology"/>
<dbReference type="InterPro" id="IPR036291">
    <property type="entry name" value="NAD(P)-bd_dom_sf"/>
</dbReference>
<sequence length="341" mass="35545">MPAPGERLREYTDPLPQPQGTEVLVRVGSSGVCHSDVHIWEGFFDLGNGRKAELGKNTPMPHTLGHEIAGEVVAVGPEARVARVGDRRVVYPWIGCGQCAACKSGNEHICTGMPRDLGVRAAGGFSTHVLVPHERYLVDAGEIPQQLACTYACSGLTAFSALKKALPGPLVIVGAGGVGLAAVRMAKEFHGIAAYVADIDPAKREAALQAGAAQAFDPREKQSVKDILSATGGGAAAAIDFVGAPSSTGFAMQVVHRGGKVVIVGLFGGALELSLPLLPLRALTLQGSYVGSLADLQELVTLARTKGAPQIPITERPLDAAQQSLDDLREGRVVGRVVLHP</sequence>
<dbReference type="SUPFAM" id="SSF51735">
    <property type="entry name" value="NAD(P)-binding Rossmann-fold domains"/>
    <property type="match status" value="1"/>
</dbReference>
<dbReference type="CDD" id="cd08240">
    <property type="entry name" value="6_hydroxyhexanoate_dh_like"/>
    <property type="match status" value="1"/>
</dbReference>
<comment type="cofactor">
    <cofactor evidence="1 7">
        <name>Zn(2+)</name>
        <dbReference type="ChEBI" id="CHEBI:29105"/>
    </cofactor>
</comment>
<keyword evidence="6" id="KW-0560">Oxidoreductase</keyword>
<keyword evidence="5 7" id="KW-0862">Zinc</keyword>
<reference evidence="9" key="1">
    <citation type="submission" date="2020-08" db="EMBL/GenBank/DDBJ databases">
        <title>Ramlibacter sp. GTP1 16S ribosomal RNA gene genome sequencing and assembly.</title>
        <authorList>
            <person name="Kang M."/>
        </authorList>
    </citation>
    <scope>NUCLEOTIDE SEQUENCE</scope>
    <source>
        <strain evidence="9">GTP1</strain>
    </source>
</reference>
<evidence type="ECO:0000256" key="7">
    <source>
        <dbReference type="RuleBase" id="RU361277"/>
    </source>
</evidence>
<name>A0A923MD58_9BURK</name>
<accession>A0A923MD58</accession>
<dbReference type="InterPro" id="IPR020843">
    <property type="entry name" value="ER"/>
</dbReference>
<evidence type="ECO:0000256" key="6">
    <source>
        <dbReference type="ARBA" id="ARBA00023002"/>
    </source>
</evidence>
<gene>
    <name evidence="9" type="ORF">H8R02_26215</name>
</gene>
<dbReference type="PANTHER" id="PTHR42940:SF8">
    <property type="entry name" value="VACUOLAR PROTEIN SORTING-ASSOCIATED PROTEIN 11"/>
    <property type="match status" value="1"/>
</dbReference>
<feature type="domain" description="Enoyl reductase (ER)" evidence="8">
    <location>
        <begin position="5"/>
        <end position="339"/>
    </location>
</feature>
<evidence type="ECO:0000256" key="5">
    <source>
        <dbReference type="ARBA" id="ARBA00022833"/>
    </source>
</evidence>
<dbReference type="InterPro" id="IPR013154">
    <property type="entry name" value="ADH-like_N"/>
</dbReference>
<evidence type="ECO:0000256" key="2">
    <source>
        <dbReference type="ARBA" id="ARBA00008072"/>
    </source>
</evidence>